<dbReference type="PANTHER" id="PTHR42825">
    <property type="entry name" value="AMINO ACID AMINOTRANSFERASE"/>
    <property type="match status" value="1"/>
</dbReference>
<feature type="modified residue" description="N6-(pyridoxal phosphate)lysine" evidence="6">
    <location>
        <position position="238"/>
    </location>
</feature>
<dbReference type="Gene3D" id="3.20.10.10">
    <property type="entry name" value="D-amino Acid Aminotransferase, subunit A, domain 2"/>
    <property type="match status" value="1"/>
</dbReference>
<accession>A0A7S0D3A8</accession>
<dbReference type="CDD" id="cd01557">
    <property type="entry name" value="BCAT_beta_family"/>
    <property type="match status" value="1"/>
</dbReference>
<dbReference type="NCBIfam" id="TIGR01123">
    <property type="entry name" value="ilvE_II"/>
    <property type="match status" value="1"/>
</dbReference>
<comment type="cofactor">
    <cofactor evidence="1">
        <name>pyridoxal 5'-phosphate</name>
        <dbReference type="ChEBI" id="CHEBI:597326"/>
    </cofactor>
</comment>
<proteinExistence type="inferred from homology"/>
<organism evidence="7">
    <name type="scientific">Amorphochlora amoebiformis</name>
    <dbReference type="NCBI Taxonomy" id="1561963"/>
    <lineage>
        <taxon>Eukaryota</taxon>
        <taxon>Sar</taxon>
        <taxon>Rhizaria</taxon>
        <taxon>Cercozoa</taxon>
        <taxon>Chlorarachniophyceae</taxon>
        <taxon>Amorphochlora</taxon>
    </lineage>
</organism>
<keyword evidence="4" id="KW-0808">Transferase</keyword>
<evidence type="ECO:0000256" key="6">
    <source>
        <dbReference type="PIRSR" id="PIRSR006468-1"/>
    </source>
</evidence>
<keyword evidence="3" id="KW-0032">Aminotransferase</keyword>
<dbReference type="InterPro" id="IPR036038">
    <property type="entry name" value="Aminotransferase-like"/>
</dbReference>
<evidence type="ECO:0008006" key="8">
    <source>
        <dbReference type="Google" id="ProtNLM"/>
    </source>
</evidence>
<protein>
    <recommendedName>
        <fullName evidence="8">Branched-chain-amino-acid transaminase</fullName>
    </recommendedName>
</protein>
<dbReference type="InterPro" id="IPR043132">
    <property type="entry name" value="BCAT-like_C"/>
</dbReference>
<evidence type="ECO:0000256" key="5">
    <source>
        <dbReference type="ARBA" id="ARBA00022898"/>
    </source>
</evidence>
<name>A0A7S0D3A8_9EUKA</name>
<dbReference type="SUPFAM" id="SSF56752">
    <property type="entry name" value="D-aminoacid aminotransferase-like PLP-dependent enzymes"/>
    <property type="match status" value="1"/>
</dbReference>
<dbReference type="NCBIfam" id="NF009897">
    <property type="entry name" value="PRK13357.1"/>
    <property type="match status" value="1"/>
</dbReference>
<evidence type="ECO:0000256" key="4">
    <source>
        <dbReference type="ARBA" id="ARBA00022679"/>
    </source>
</evidence>
<keyword evidence="5" id="KW-0663">Pyridoxal phosphate</keyword>
<dbReference type="Gene3D" id="3.30.470.10">
    <property type="match status" value="1"/>
</dbReference>
<dbReference type="Pfam" id="PF01063">
    <property type="entry name" value="Aminotran_4"/>
    <property type="match status" value="1"/>
</dbReference>
<dbReference type="PANTHER" id="PTHR42825:SF2">
    <property type="entry name" value="BRANCHED-CHAIN-AMINO-ACID AMINOTRANSFERASE 3, CHLOROPLASTIC-RELATED"/>
    <property type="match status" value="1"/>
</dbReference>
<dbReference type="EMBL" id="HBEM01009594">
    <property type="protein sequence ID" value="CAD8442372.1"/>
    <property type="molecule type" value="Transcribed_RNA"/>
</dbReference>
<dbReference type="AlphaFoldDB" id="A0A7S0D3A8"/>
<reference evidence="7" key="1">
    <citation type="submission" date="2021-01" db="EMBL/GenBank/DDBJ databases">
        <authorList>
            <person name="Corre E."/>
            <person name="Pelletier E."/>
            <person name="Niang G."/>
            <person name="Scheremetjew M."/>
            <person name="Finn R."/>
            <person name="Kale V."/>
            <person name="Holt S."/>
            <person name="Cochrane G."/>
            <person name="Meng A."/>
            <person name="Brown T."/>
            <person name="Cohen L."/>
        </authorList>
    </citation>
    <scope>NUCLEOTIDE SEQUENCE</scope>
    <source>
        <strain evidence="7">CCMP2058</strain>
    </source>
</reference>
<dbReference type="InterPro" id="IPR033939">
    <property type="entry name" value="BCAT_family"/>
</dbReference>
<evidence type="ECO:0000256" key="2">
    <source>
        <dbReference type="ARBA" id="ARBA00009320"/>
    </source>
</evidence>
<dbReference type="InterPro" id="IPR005786">
    <property type="entry name" value="B_amino_transII"/>
</dbReference>
<dbReference type="PIRSF" id="PIRSF006468">
    <property type="entry name" value="BCAT1"/>
    <property type="match status" value="1"/>
</dbReference>
<evidence type="ECO:0000256" key="1">
    <source>
        <dbReference type="ARBA" id="ARBA00001933"/>
    </source>
</evidence>
<evidence type="ECO:0000256" key="3">
    <source>
        <dbReference type="ARBA" id="ARBA00022576"/>
    </source>
</evidence>
<gene>
    <name evidence="7" type="ORF">LAMO00422_LOCUS6725</name>
</gene>
<dbReference type="GO" id="GO:0009081">
    <property type="term" value="P:branched-chain amino acid metabolic process"/>
    <property type="evidence" value="ECO:0007669"/>
    <property type="project" value="InterPro"/>
</dbReference>
<dbReference type="InterPro" id="IPR043131">
    <property type="entry name" value="BCAT-like_N"/>
</dbReference>
<sequence length="392" mass="42804">MLRLVGTPTELMLKSSWRSVGRAAKALSRPTRTRGFALPSNLIRAAAKAASGKPGSKNLDWESLGFGYVPTDAMVVATWKDGKWGQLDLQRDLNFKLSAFSNIIHYGQGVFEGLKAHCCKDGKVRVFNSDMNWERMRNGADRLGMPEIPQDLFTNAVDFCVYTNMGYVPPYGIGGSLYLRPVLFGHGPQLGLGQAPEYLFAVMCAPVGAYYKSGLKAVDSVVIDKYDRAAPMGVGAVKCPGNYAADVKPAKEAADKGYPIALYLDSSERKYIEEFSTSNFVAIDEKGRYVTPKSESILPSTTNKVLMKIASSLGIEVEERPIAFEEVSGFKEVAACGTAVVLTPVGSITKGDQVYKFGELDRLKLLYEKVKALQVGEEEDTFGLTRVVEQAK</sequence>
<dbReference type="GO" id="GO:0004084">
    <property type="term" value="F:branched-chain-amino-acid transaminase activity"/>
    <property type="evidence" value="ECO:0007669"/>
    <property type="project" value="InterPro"/>
</dbReference>
<dbReference type="InterPro" id="IPR001544">
    <property type="entry name" value="Aminotrans_IV"/>
</dbReference>
<comment type="similarity">
    <text evidence="2">Belongs to the class-IV pyridoxal-phosphate-dependent aminotransferase family.</text>
</comment>
<evidence type="ECO:0000313" key="7">
    <source>
        <dbReference type="EMBL" id="CAD8442372.1"/>
    </source>
</evidence>